<reference evidence="1 2" key="1">
    <citation type="journal article" date="2017" name="Nat. Commun.">
        <title>Genome assembly with in vitro proximity ligation data and whole-genome triplication in lettuce.</title>
        <authorList>
            <person name="Reyes-Chin-Wo S."/>
            <person name="Wang Z."/>
            <person name="Yang X."/>
            <person name="Kozik A."/>
            <person name="Arikit S."/>
            <person name="Song C."/>
            <person name="Xia L."/>
            <person name="Froenicke L."/>
            <person name="Lavelle D.O."/>
            <person name="Truco M.J."/>
            <person name="Xia R."/>
            <person name="Zhu S."/>
            <person name="Xu C."/>
            <person name="Xu H."/>
            <person name="Xu X."/>
            <person name="Cox K."/>
            <person name="Korf I."/>
            <person name="Meyers B.C."/>
            <person name="Michelmore R.W."/>
        </authorList>
    </citation>
    <scope>NUCLEOTIDE SEQUENCE [LARGE SCALE GENOMIC DNA]</scope>
    <source>
        <strain evidence="2">cv. Salinas</strain>
        <tissue evidence="1">Seedlings</tissue>
    </source>
</reference>
<sequence>MFVVVIINGNTHTLPIAFETLRQSREVSFITNMDDVISSFIDMYSLILIMGILLKYTRTRCISSRTLQLLFLITSNSYTVTDFEENFRRLIPDACEVLANIGYAKWARAYFPNIHWNVVNIDVRQNFVFTVNQRNVLIIMLTEAIRDNIQ</sequence>
<name>A0A9R1VVY6_LACSA</name>
<dbReference type="EMBL" id="NBSK02000004">
    <property type="protein sequence ID" value="KAJ0212923.1"/>
    <property type="molecule type" value="Genomic_DNA"/>
</dbReference>
<accession>A0A9R1VVY6</accession>
<organism evidence="1 2">
    <name type="scientific">Lactuca sativa</name>
    <name type="common">Garden lettuce</name>
    <dbReference type="NCBI Taxonomy" id="4236"/>
    <lineage>
        <taxon>Eukaryota</taxon>
        <taxon>Viridiplantae</taxon>
        <taxon>Streptophyta</taxon>
        <taxon>Embryophyta</taxon>
        <taxon>Tracheophyta</taxon>
        <taxon>Spermatophyta</taxon>
        <taxon>Magnoliopsida</taxon>
        <taxon>eudicotyledons</taxon>
        <taxon>Gunneridae</taxon>
        <taxon>Pentapetalae</taxon>
        <taxon>asterids</taxon>
        <taxon>campanulids</taxon>
        <taxon>Asterales</taxon>
        <taxon>Asteraceae</taxon>
        <taxon>Cichorioideae</taxon>
        <taxon>Cichorieae</taxon>
        <taxon>Lactucinae</taxon>
        <taxon>Lactuca</taxon>
    </lineage>
</organism>
<dbReference type="Proteomes" id="UP000235145">
    <property type="component" value="Unassembled WGS sequence"/>
</dbReference>
<dbReference type="AlphaFoldDB" id="A0A9R1VVY6"/>
<gene>
    <name evidence="1" type="ORF">LSAT_V11C400168840</name>
</gene>
<evidence type="ECO:0000313" key="1">
    <source>
        <dbReference type="EMBL" id="KAJ0212923.1"/>
    </source>
</evidence>
<proteinExistence type="predicted"/>
<keyword evidence="2" id="KW-1185">Reference proteome</keyword>
<evidence type="ECO:0000313" key="2">
    <source>
        <dbReference type="Proteomes" id="UP000235145"/>
    </source>
</evidence>
<protein>
    <submittedName>
        <fullName evidence="1">Uncharacterized protein</fullName>
    </submittedName>
</protein>
<comment type="caution">
    <text evidence="1">The sequence shown here is derived from an EMBL/GenBank/DDBJ whole genome shotgun (WGS) entry which is preliminary data.</text>
</comment>